<comment type="caution">
    <text evidence="2">The sequence shown here is derived from an EMBL/GenBank/DDBJ whole genome shotgun (WGS) entry which is preliminary data.</text>
</comment>
<evidence type="ECO:0000313" key="3">
    <source>
        <dbReference type="Proteomes" id="UP001498421"/>
    </source>
</evidence>
<evidence type="ECO:0000313" key="2">
    <source>
        <dbReference type="EMBL" id="KAK7429831.1"/>
    </source>
</evidence>
<dbReference type="SUPFAM" id="SSF52540">
    <property type="entry name" value="P-loop containing nucleoside triphosphate hydrolases"/>
    <property type="match status" value="1"/>
</dbReference>
<dbReference type="Pfam" id="PF00004">
    <property type="entry name" value="AAA"/>
    <property type="match status" value="1"/>
</dbReference>
<name>A0ABR1I939_9HYPO</name>
<proteinExistence type="predicted"/>
<dbReference type="PANTHER" id="PTHR46411:SF3">
    <property type="entry name" value="AAA+ ATPASE DOMAIN-CONTAINING PROTEIN"/>
    <property type="match status" value="1"/>
</dbReference>
<gene>
    <name evidence="2" type="ORF">QQZ08_003676</name>
</gene>
<dbReference type="Proteomes" id="UP001498421">
    <property type="component" value="Unassembled WGS sequence"/>
</dbReference>
<accession>A0ABR1I939</accession>
<dbReference type="EMBL" id="JAZAVK010000025">
    <property type="protein sequence ID" value="KAK7429831.1"/>
    <property type="molecule type" value="Genomic_DNA"/>
</dbReference>
<organism evidence="2 3">
    <name type="scientific">Neonectria magnoliae</name>
    <dbReference type="NCBI Taxonomy" id="2732573"/>
    <lineage>
        <taxon>Eukaryota</taxon>
        <taxon>Fungi</taxon>
        <taxon>Dikarya</taxon>
        <taxon>Ascomycota</taxon>
        <taxon>Pezizomycotina</taxon>
        <taxon>Sordariomycetes</taxon>
        <taxon>Hypocreomycetidae</taxon>
        <taxon>Hypocreales</taxon>
        <taxon>Nectriaceae</taxon>
        <taxon>Neonectria</taxon>
    </lineage>
</organism>
<keyword evidence="3" id="KW-1185">Reference proteome</keyword>
<feature type="domain" description="ATPase AAA-type core" evidence="1">
    <location>
        <begin position="49"/>
        <end position="156"/>
    </location>
</feature>
<dbReference type="InterPro" id="IPR003959">
    <property type="entry name" value="ATPase_AAA_core"/>
</dbReference>
<reference evidence="2 3" key="1">
    <citation type="journal article" date="2025" name="Microbiol. Resour. Announc.">
        <title>Draft genome sequences for Neonectria magnoliae and Neonectria punicea, canker pathogens of Liriodendron tulipifera and Acer saccharum in West Virginia.</title>
        <authorList>
            <person name="Petronek H.M."/>
            <person name="Kasson M.T."/>
            <person name="Metheny A.M."/>
            <person name="Stauder C.M."/>
            <person name="Lovett B."/>
            <person name="Lynch S.C."/>
            <person name="Garnas J.R."/>
            <person name="Kasson L.R."/>
            <person name="Stajich J.E."/>
        </authorList>
    </citation>
    <scope>NUCLEOTIDE SEQUENCE [LARGE SCALE GENOMIC DNA]</scope>
    <source>
        <strain evidence="2 3">NRRL 64651</strain>
    </source>
</reference>
<evidence type="ECO:0000259" key="1">
    <source>
        <dbReference type="Pfam" id="PF00004"/>
    </source>
</evidence>
<dbReference type="PANTHER" id="PTHR46411">
    <property type="entry name" value="FAMILY ATPASE, PUTATIVE-RELATED"/>
    <property type="match status" value="1"/>
</dbReference>
<dbReference type="InterPro" id="IPR027417">
    <property type="entry name" value="P-loop_NTPase"/>
</dbReference>
<dbReference type="Gene3D" id="3.40.50.300">
    <property type="entry name" value="P-loop containing nucleotide triphosphate hydrolases"/>
    <property type="match status" value="1"/>
</dbReference>
<sequence length="245" mass="27758">MSIKTAAMKPIKRIEILESLTDTQCLLATPWVTGLDLKNKDWDRGIIILRLGPPRVGKTYTTEAVSERARVPLYNISAARLGRFPGDVEVALNQALDLWKLRKAMLLLVDVDVFLNARSNIDLTQNELLEYYHGICFMLTNRMASLDHAIQSCVDLFLHYADLTVTARRRIWQNFFIKTGRSRFAISEAELDGLAEFKLKGLEIKNVVKTAHLLSVKDTTKKIGNDELMMLVKNRLQALATLGEQ</sequence>
<protein>
    <recommendedName>
        <fullName evidence="1">ATPase AAA-type core domain-containing protein</fullName>
    </recommendedName>
</protein>